<dbReference type="eggNOG" id="COG0498">
    <property type="taxonomic scope" value="Bacteria"/>
</dbReference>
<dbReference type="OrthoDB" id="9778118at2"/>
<dbReference type="InterPro" id="IPR051166">
    <property type="entry name" value="Threonine_Synthase"/>
</dbReference>
<feature type="modified residue" description="N6-(pyridoxal phosphate)lysine" evidence="6">
    <location>
        <position position="110"/>
    </location>
</feature>
<dbReference type="Gene3D" id="3.40.50.1100">
    <property type="match status" value="2"/>
</dbReference>
<evidence type="ECO:0000256" key="3">
    <source>
        <dbReference type="ARBA" id="ARBA00022898"/>
    </source>
</evidence>
<evidence type="ECO:0000259" key="7">
    <source>
        <dbReference type="Pfam" id="PF00291"/>
    </source>
</evidence>
<dbReference type="NCBIfam" id="TIGR00260">
    <property type="entry name" value="thrC"/>
    <property type="match status" value="1"/>
</dbReference>
<dbReference type="HOGENOM" id="CLU_015170_1_0_11"/>
<reference evidence="9 10" key="1">
    <citation type="journal article" date="2013" name="ISME J.">
        <title>Metabolic model for the filamentous 'Candidatus Microthrix parvicella' based on genomic and metagenomic analyses.</title>
        <authorList>
            <person name="Jon McIlroy S."/>
            <person name="Kristiansen R."/>
            <person name="Albertsen M."/>
            <person name="Michael Karst S."/>
            <person name="Rossetti S."/>
            <person name="Lund Nielsen J."/>
            <person name="Tandoi V."/>
            <person name="James Seviour R."/>
            <person name="Nielsen P.H."/>
        </authorList>
    </citation>
    <scope>NUCLEOTIDE SEQUENCE [LARGE SCALE GENOMIC DNA]</scope>
    <source>
        <strain evidence="9 10">RN1</strain>
    </source>
</reference>
<protein>
    <recommendedName>
        <fullName evidence="5">Threonine synthase</fullName>
        <ecNumber evidence="5">4.2.3.1</ecNumber>
    </recommendedName>
</protein>
<dbReference type="GO" id="GO:0004795">
    <property type="term" value="F:threonine synthase activity"/>
    <property type="evidence" value="ECO:0007669"/>
    <property type="project" value="UniProtKB-UniRule"/>
</dbReference>
<dbReference type="Pfam" id="PF14821">
    <property type="entry name" value="Thr_synth_N"/>
    <property type="match status" value="1"/>
</dbReference>
<evidence type="ECO:0000256" key="1">
    <source>
        <dbReference type="ARBA" id="ARBA00001933"/>
    </source>
</evidence>
<dbReference type="GO" id="GO:0009088">
    <property type="term" value="P:threonine biosynthetic process"/>
    <property type="evidence" value="ECO:0007669"/>
    <property type="project" value="UniProtKB-UniRule"/>
</dbReference>
<gene>
    <name evidence="9" type="ORF">BN381_10013</name>
</gene>
<dbReference type="Gene3D" id="3.90.1380.10">
    <property type="entry name" value="Threonine synthase, N-terminal domain"/>
    <property type="match status" value="1"/>
</dbReference>
<dbReference type="PANTHER" id="PTHR42690">
    <property type="entry name" value="THREONINE SYNTHASE FAMILY MEMBER"/>
    <property type="match status" value="1"/>
</dbReference>
<accession>R4YZJ0</accession>
<dbReference type="CDD" id="cd01560">
    <property type="entry name" value="Thr-synth_2"/>
    <property type="match status" value="1"/>
</dbReference>
<comment type="similarity">
    <text evidence="2">Belongs to the threonine synthase family.</text>
</comment>
<dbReference type="InterPro" id="IPR029144">
    <property type="entry name" value="Thr_synth_N"/>
</dbReference>
<dbReference type="EMBL" id="CANL01000001">
    <property type="protein sequence ID" value="CCM61782.1"/>
    <property type="molecule type" value="Genomic_DNA"/>
</dbReference>
<dbReference type="InterPro" id="IPR004450">
    <property type="entry name" value="Thr_synthase-like"/>
</dbReference>
<keyword evidence="10" id="KW-1185">Reference proteome</keyword>
<evidence type="ECO:0000256" key="2">
    <source>
        <dbReference type="ARBA" id="ARBA00005517"/>
    </source>
</evidence>
<comment type="caution">
    <text evidence="9">The sequence shown here is derived from an EMBL/GenBank/DDBJ whole genome shotgun (WGS) entry which is preliminary data.</text>
</comment>
<evidence type="ECO:0000256" key="6">
    <source>
        <dbReference type="PIRSR" id="PIRSR604450-51"/>
    </source>
</evidence>
<dbReference type="RefSeq" id="WP_012222531.1">
    <property type="nucleotide sequence ID" value="NZ_HG422565.1"/>
</dbReference>
<dbReference type="EC" id="4.2.3.1" evidence="5"/>
<evidence type="ECO:0000256" key="5">
    <source>
        <dbReference type="NCBIfam" id="TIGR00260"/>
    </source>
</evidence>
<dbReference type="Proteomes" id="UP000018291">
    <property type="component" value="Unassembled WGS sequence"/>
</dbReference>
<dbReference type="SUPFAM" id="SSF53686">
    <property type="entry name" value="Tryptophan synthase beta subunit-like PLP-dependent enzymes"/>
    <property type="match status" value="1"/>
</dbReference>
<dbReference type="Pfam" id="PF24857">
    <property type="entry name" value="THR4_C"/>
    <property type="match status" value="1"/>
</dbReference>
<sequence length="462" mass="50332">MRYVSTRGGGEPQGFFDVLLGGLAPDGGLYLPDTWPQLPPLDELRGRPYAEVAAEVMWPFVREDVERPEFDRLVADTYAVFDHPDVCPVRDLGDGLYLTELYRGPTLAFKDVALQLVGRLFEVALRRRGRRLTVLGATSGDTGSAAMEGCRTTELVEVFILFPDGRVSEVQRRQMTTLGEPRLHPVAVDGDFDDCQRLVKAAFADEAFRAEVNLGAVNSINWARVMAQIVYYVSSHLAVSPDGSPVSFAVPTGNFGNVFAGWAARSMGLPIDKLVVASNRNDVLVRFLDTGAMESAEVLATTSPSMDVGVSSNFERLLFETGGRNGALCAEMMVTFSDRGTYRVSPAVHRSITDRFDGVRVDEDDVAATIAAWHGRGVELDPHSAIGLYAGERRRKPGVPMVALATAHPAKFPDAVEAATGVRPQLPERLADLLDRPERFDSVGAGLAQVQDLMRRHAADGR</sequence>
<evidence type="ECO:0000256" key="4">
    <source>
        <dbReference type="ARBA" id="ARBA00023239"/>
    </source>
</evidence>
<feature type="domain" description="Tryptophan synthase beta chain-like PALP" evidence="7">
    <location>
        <begin position="91"/>
        <end position="315"/>
    </location>
</feature>
<comment type="cofactor">
    <cofactor evidence="1 6">
        <name>pyridoxal 5'-phosphate</name>
        <dbReference type="ChEBI" id="CHEBI:597326"/>
    </cofactor>
</comment>
<dbReference type="Pfam" id="PF00291">
    <property type="entry name" value="PALP"/>
    <property type="match status" value="1"/>
</dbReference>
<proteinExistence type="inferred from homology"/>
<dbReference type="STRING" id="1229780.BN381_10013"/>
<keyword evidence="3 6" id="KW-0663">Pyridoxal phosphate</keyword>
<dbReference type="AlphaFoldDB" id="R4YZJ0"/>
<dbReference type="InterPro" id="IPR037158">
    <property type="entry name" value="Thr_synth_N_sf"/>
</dbReference>
<evidence type="ECO:0000313" key="9">
    <source>
        <dbReference type="EMBL" id="CCM61782.1"/>
    </source>
</evidence>
<dbReference type="InterPro" id="IPR001926">
    <property type="entry name" value="TrpB-like_PALP"/>
</dbReference>
<dbReference type="PANTHER" id="PTHR42690:SF1">
    <property type="entry name" value="THREONINE SYNTHASE-LIKE 2"/>
    <property type="match status" value="1"/>
</dbReference>
<dbReference type="InterPro" id="IPR036052">
    <property type="entry name" value="TrpB-like_PALP_sf"/>
</dbReference>
<feature type="domain" description="Threonine synthase N-terminal" evidence="8">
    <location>
        <begin position="2"/>
        <end position="78"/>
    </location>
</feature>
<keyword evidence="4 9" id="KW-0456">Lyase</keyword>
<name>R4YZJ0_9ACTN</name>
<evidence type="ECO:0000313" key="10">
    <source>
        <dbReference type="Proteomes" id="UP000018291"/>
    </source>
</evidence>
<organism evidence="9 10">
    <name type="scientific">Candidatus Neomicrothrix parvicella RN1</name>
    <dbReference type="NCBI Taxonomy" id="1229780"/>
    <lineage>
        <taxon>Bacteria</taxon>
        <taxon>Bacillati</taxon>
        <taxon>Actinomycetota</taxon>
        <taxon>Acidimicrobiia</taxon>
        <taxon>Acidimicrobiales</taxon>
        <taxon>Microthrixaceae</taxon>
        <taxon>Candidatus Neomicrothrix</taxon>
    </lineage>
</organism>
<evidence type="ECO:0000259" key="8">
    <source>
        <dbReference type="Pfam" id="PF14821"/>
    </source>
</evidence>